<feature type="transmembrane region" description="Helical" evidence="1">
    <location>
        <begin position="41"/>
        <end position="60"/>
    </location>
</feature>
<accession>A0A074W0K8</accession>
<dbReference type="PANTHER" id="PTHR35395:SF1">
    <property type="entry name" value="DUF6536 DOMAIN-CONTAINING PROTEIN"/>
    <property type="match status" value="1"/>
</dbReference>
<dbReference type="AlphaFoldDB" id="A0A074W0K8"/>
<proteinExistence type="predicted"/>
<protein>
    <recommendedName>
        <fullName evidence="2">DUF6536 domain-containing protein</fullName>
    </recommendedName>
</protein>
<dbReference type="RefSeq" id="XP_040883361.1">
    <property type="nucleotide sequence ID" value="XM_041024108.1"/>
</dbReference>
<feature type="transmembrane region" description="Helical" evidence="1">
    <location>
        <begin position="470"/>
        <end position="490"/>
    </location>
</feature>
<evidence type="ECO:0000256" key="1">
    <source>
        <dbReference type="SAM" id="Phobius"/>
    </source>
</evidence>
<evidence type="ECO:0000313" key="4">
    <source>
        <dbReference type="Proteomes" id="UP000030672"/>
    </source>
</evidence>
<keyword evidence="1" id="KW-0812">Transmembrane</keyword>
<sequence>MSEITTSSTEALHTELIPEESSIQSSEAAKQLDSWRFTVRAGILVSILVALTNLGCLTWASTLHTDEGSATVFEGSCTEMKRITFWVDLAINTLSTLLLGASNNCAQLLVAPTRKDIDDAHAAGRYLDVGVSSLRNIRAVSRWRQWLCACLFLSSVPLHLLYNSVVFSTLSASNYMAAVVTNDFLEGAAWNTSTLGFMETDATGQRQLARLQNNTDRLKKLDDEDCIRAYGTNLLESDWKNVLVVSNANVTAPLITAYYHRADKLIDDLGWICGSPGSNTCDTKSMLSHPQDWTITDLLYQTEYGSYSLGYMRSPVGPWYNASVQYCLAETAGEHCTVKISTPLLGTVLLCNLIKVLCLVCALLVRDFHPMATVGDLINSCLDDPDPHTHGQGPIAAEDVRSRDRFCQNKLVSRIGQNKLVSRVEQSKLISRLLNDYKELYPKQFTSLSNYEQRWKKEVSRWCQASSKSSWAICVVLCISAWSSGAYLLASAIKAHQNIDAQTYTLSRMWQDGVGTVSTDSLVNSAPRGRSLLENVLLTNTPQLAITFVYICYNNCLTKMLLGQEYSGYARQRKPLRVSRPEGVQRSTYRLQLPYRYSIPLMTTMAVLHWLVARSIFLVQIKVFDYDGIELADSISACGYSAMAIVLSLFVSGILIVALLANGVRRLESGMPLASSCSLAITAACHTGPGDEDARLLPLKYGVVISEESNSDSEYEHVCFSSKEVTPLVEGHLYN</sequence>
<name>A0A074W0K8_AURM1</name>
<keyword evidence="1" id="KW-1133">Transmembrane helix</keyword>
<dbReference type="EMBL" id="KL584825">
    <property type="protein sequence ID" value="KEQ66338.1"/>
    <property type="molecule type" value="Genomic_DNA"/>
</dbReference>
<dbReference type="PANTHER" id="PTHR35395">
    <property type="entry name" value="DUF6536 DOMAIN-CONTAINING PROTEIN"/>
    <property type="match status" value="1"/>
</dbReference>
<dbReference type="InterPro" id="IPR046623">
    <property type="entry name" value="DUF6536"/>
</dbReference>
<organism evidence="3 4">
    <name type="scientific">Aureobasidium melanogenum (strain CBS 110374)</name>
    <name type="common">Aureobasidium pullulans var. melanogenum</name>
    <dbReference type="NCBI Taxonomy" id="1043003"/>
    <lineage>
        <taxon>Eukaryota</taxon>
        <taxon>Fungi</taxon>
        <taxon>Dikarya</taxon>
        <taxon>Ascomycota</taxon>
        <taxon>Pezizomycotina</taxon>
        <taxon>Dothideomycetes</taxon>
        <taxon>Dothideomycetidae</taxon>
        <taxon>Dothideales</taxon>
        <taxon>Saccotheciaceae</taxon>
        <taxon>Aureobasidium</taxon>
    </lineage>
</organism>
<evidence type="ECO:0000313" key="3">
    <source>
        <dbReference type="EMBL" id="KEQ66338.1"/>
    </source>
</evidence>
<feature type="transmembrane region" description="Helical" evidence="1">
    <location>
        <begin position="599"/>
        <end position="619"/>
    </location>
</feature>
<reference evidence="3 4" key="1">
    <citation type="journal article" date="2014" name="BMC Genomics">
        <title>Genome sequencing of four Aureobasidium pullulans varieties: biotechnological potential, stress tolerance, and description of new species.</title>
        <authorList>
            <person name="Gostin Ar C."/>
            <person name="Ohm R.A."/>
            <person name="Kogej T."/>
            <person name="Sonjak S."/>
            <person name="Turk M."/>
            <person name="Zajc J."/>
            <person name="Zalar P."/>
            <person name="Grube M."/>
            <person name="Sun H."/>
            <person name="Han J."/>
            <person name="Sharma A."/>
            <person name="Chiniquy J."/>
            <person name="Ngan C.Y."/>
            <person name="Lipzen A."/>
            <person name="Barry K."/>
            <person name="Grigoriev I.V."/>
            <person name="Gunde-Cimerman N."/>
        </authorList>
    </citation>
    <scope>NUCLEOTIDE SEQUENCE [LARGE SCALE GENOMIC DNA]</scope>
    <source>
        <strain evidence="3 4">CBS 110374</strain>
    </source>
</reference>
<feature type="domain" description="DUF6536" evidence="2">
    <location>
        <begin position="35"/>
        <end position="186"/>
    </location>
</feature>
<dbReference type="HOGENOM" id="CLU_010112_0_0_1"/>
<keyword evidence="1" id="KW-0472">Membrane</keyword>
<dbReference type="STRING" id="1043003.A0A074W0K8"/>
<keyword evidence="4" id="KW-1185">Reference proteome</keyword>
<evidence type="ECO:0000259" key="2">
    <source>
        <dbReference type="Pfam" id="PF20163"/>
    </source>
</evidence>
<dbReference type="GeneID" id="63917481"/>
<dbReference type="Proteomes" id="UP000030672">
    <property type="component" value="Unassembled WGS sequence"/>
</dbReference>
<dbReference type="Pfam" id="PF20163">
    <property type="entry name" value="DUF6536"/>
    <property type="match status" value="1"/>
</dbReference>
<feature type="transmembrane region" description="Helical" evidence="1">
    <location>
        <begin position="639"/>
        <end position="661"/>
    </location>
</feature>
<gene>
    <name evidence="3" type="ORF">M437DRAFT_62551</name>
</gene>